<accession>A0A6A4WHJ2</accession>
<comment type="caution">
    <text evidence="2">The sequence shown here is derived from an EMBL/GenBank/DDBJ whole genome shotgun (WGS) entry which is preliminary data.</text>
</comment>
<feature type="region of interest" description="Disordered" evidence="1">
    <location>
        <begin position="226"/>
        <end position="283"/>
    </location>
</feature>
<organism evidence="2 3">
    <name type="scientific">Amphibalanus amphitrite</name>
    <name type="common">Striped barnacle</name>
    <name type="synonym">Balanus amphitrite</name>
    <dbReference type="NCBI Taxonomy" id="1232801"/>
    <lineage>
        <taxon>Eukaryota</taxon>
        <taxon>Metazoa</taxon>
        <taxon>Ecdysozoa</taxon>
        <taxon>Arthropoda</taxon>
        <taxon>Crustacea</taxon>
        <taxon>Multicrustacea</taxon>
        <taxon>Cirripedia</taxon>
        <taxon>Thoracica</taxon>
        <taxon>Thoracicalcarea</taxon>
        <taxon>Balanomorpha</taxon>
        <taxon>Balanoidea</taxon>
        <taxon>Balanidae</taxon>
        <taxon>Amphibalaninae</taxon>
        <taxon>Amphibalanus</taxon>
    </lineage>
</organism>
<feature type="compositionally biased region" description="Acidic residues" evidence="1">
    <location>
        <begin position="259"/>
        <end position="283"/>
    </location>
</feature>
<dbReference type="OrthoDB" id="6235964at2759"/>
<dbReference type="AlphaFoldDB" id="A0A6A4WHJ2"/>
<reference evidence="2 3" key="1">
    <citation type="submission" date="2019-07" db="EMBL/GenBank/DDBJ databases">
        <title>Draft genome assembly of a fouling barnacle, Amphibalanus amphitrite (Darwin, 1854): The first reference genome for Thecostraca.</title>
        <authorList>
            <person name="Kim W."/>
        </authorList>
    </citation>
    <scope>NUCLEOTIDE SEQUENCE [LARGE SCALE GENOMIC DNA]</scope>
    <source>
        <strain evidence="2">SNU_AA5</strain>
        <tissue evidence="2">Soma without cirri and trophi</tissue>
    </source>
</reference>
<gene>
    <name evidence="2" type="ORF">FJT64_022238</name>
</gene>
<name>A0A6A4WHJ2_AMPAM</name>
<evidence type="ECO:0000313" key="3">
    <source>
        <dbReference type="Proteomes" id="UP000440578"/>
    </source>
</evidence>
<evidence type="ECO:0000256" key="1">
    <source>
        <dbReference type="SAM" id="MobiDB-lite"/>
    </source>
</evidence>
<protein>
    <recommendedName>
        <fullName evidence="4">Retrotransposon gag domain-containing protein</fullName>
    </recommendedName>
</protein>
<feature type="compositionally biased region" description="Basic and acidic residues" evidence="1">
    <location>
        <begin position="242"/>
        <end position="258"/>
    </location>
</feature>
<dbReference type="EMBL" id="VIIS01000685">
    <property type="protein sequence ID" value="KAF0306175.1"/>
    <property type="molecule type" value="Genomic_DNA"/>
</dbReference>
<dbReference type="PANTHER" id="PTHR19963:SF30">
    <property type="entry name" value="ENDONUCLEASE_EXONUCLEASE_PHOSPHATASE DOMAIN-CONTAINING PROTEIN"/>
    <property type="match status" value="1"/>
</dbReference>
<proteinExistence type="predicted"/>
<keyword evidence="3" id="KW-1185">Reference proteome</keyword>
<dbReference type="PANTHER" id="PTHR19963">
    <property type="entry name" value="CCHC-TYPE DOMAIN-CONTAINING PROTEIN"/>
    <property type="match status" value="1"/>
</dbReference>
<dbReference type="Proteomes" id="UP000440578">
    <property type="component" value="Unassembled WGS sequence"/>
</dbReference>
<sequence length="341" mass="38240">MEREILLLANFENFTGKDGQSWGQWYRRFRAKTIAFSEEDRLQGLVSLLQDGALDYFALLSEEVQSNLQQTVAALEVRFGAAKKAIQAHAELANIRQQPREATRDFADRVRQVGLEAYPGARAGDPAVEATVVSRFVCGLREEALQTRVLRKDPSSLTEAMRIADKFQQQQDALRVMRRPIGGEVLAVRDRDAPDTARLDTLERVIGELQRTLHRIETMEMRDAYRTGHGTGARNPQPGEAQSERVDECGVMEEKECGSMEDDSSYNSEAEPDSDTEESSGLEDPEALLQTWLGELDSLNMQPPRRMLTTFGLPRLNRRTQVADNAVGLTLHRHGSRGVTP</sequence>
<evidence type="ECO:0000313" key="2">
    <source>
        <dbReference type="EMBL" id="KAF0306175.1"/>
    </source>
</evidence>
<evidence type="ECO:0008006" key="4">
    <source>
        <dbReference type="Google" id="ProtNLM"/>
    </source>
</evidence>